<sequence length="223" mass="24239">MSAPALIGVAAFRGAYTARHVQLGEAPEVLVPLLRRIWTDTFDRDTDAMAAALLARPWLQLAVNPKPRRWDQHPPVPGVGYPTATGHDTLWRGSLRENVDGPVEWLYLLHLNHRRLVVYEATVHGRWLRHSAHHLDPVEDLFVTAPALDDSGSEMTVCTVCGAADEIDHVEVPSLAGYGNDTITSCNRCGSLIATSPTLGDHLVRKPWPPPAPTTDGASGSTA</sequence>
<evidence type="ECO:0000256" key="1">
    <source>
        <dbReference type="SAM" id="MobiDB-lite"/>
    </source>
</evidence>
<gene>
    <name evidence="2" type="ORF">Van01_16440</name>
</gene>
<dbReference type="EMBL" id="BOOZ01000006">
    <property type="protein sequence ID" value="GIJ08430.1"/>
    <property type="molecule type" value="Genomic_DNA"/>
</dbReference>
<keyword evidence="3" id="KW-1185">Reference proteome</keyword>
<evidence type="ECO:0000313" key="2">
    <source>
        <dbReference type="EMBL" id="GIJ08430.1"/>
    </source>
</evidence>
<comment type="caution">
    <text evidence="2">The sequence shown here is derived from an EMBL/GenBank/DDBJ whole genome shotgun (WGS) entry which is preliminary data.</text>
</comment>
<feature type="region of interest" description="Disordered" evidence="1">
    <location>
        <begin position="202"/>
        <end position="223"/>
    </location>
</feature>
<reference evidence="2 3" key="1">
    <citation type="submission" date="2021-01" db="EMBL/GenBank/DDBJ databases">
        <title>Whole genome shotgun sequence of Verrucosispora andamanensis NBRC 109075.</title>
        <authorList>
            <person name="Komaki H."/>
            <person name="Tamura T."/>
        </authorList>
    </citation>
    <scope>NUCLEOTIDE SEQUENCE [LARGE SCALE GENOMIC DNA]</scope>
    <source>
        <strain evidence="2 3">NBRC 109075</strain>
    </source>
</reference>
<name>A0ABQ4HS03_9ACTN</name>
<organism evidence="2 3">
    <name type="scientific">Micromonospora andamanensis</name>
    <dbReference type="NCBI Taxonomy" id="1287068"/>
    <lineage>
        <taxon>Bacteria</taxon>
        <taxon>Bacillati</taxon>
        <taxon>Actinomycetota</taxon>
        <taxon>Actinomycetes</taxon>
        <taxon>Micromonosporales</taxon>
        <taxon>Micromonosporaceae</taxon>
        <taxon>Micromonospora</taxon>
    </lineage>
</organism>
<accession>A0ABQ4HS03</accession>
<dbReference type="Proteomes" id="UP000647017">
    <property type="component" value="Unassembled WGS sequence"/>
</dbReference>
<protein>
    <submittedName>
        <fullName evidence="2">Uncharacterized protein</fullName>
    </submittedName>
</protein>
<dbReference type="RefSeq" id="WP_204003039.1">
    <property type="nucleotide sequence ID" value="NZ_BOOZ01000006.1"/>
</dbReference>
<proteinExistence type="predicted"/>
<evidence type="ECO:0000313" key="3">
    <source>
        <dbReference type="Proteomes" id="UP000647017"/>
    </source>
</evidence>